<dbReference type="InterPro" id="IPR018979">
    <property type="entry name" value="FERM_N"/>
</dbReference>
<dbReference type="InterPro" id="IPR035963">
    <property type="entry name" value="FERM_2"/>
</dbReference>
<dbReference type="GO" id="GO:0016028">
    <property type="term" value="C:rhabdomere"/>
    <property type="evidence" value="ECO:0007669"/>
    <property type="project" value="UniProtKB-SubCell"/>
</dbReference>
<dbReference type="GO" id="GO:0030182">
    <property type="term" value="P:neuron differentiation"/>
    <property type="evidence" value="ECO:0007669"/>
    <property type="project" value="UniProtKB-ARBA"/>
</dbReference>
<dbReference type="PROSITE" id="PS50057">
    <property type="entry name" value="FERM_3"/>
    <property type="match status" value="1"/>
</dbReference>
<feature type="transmembrane region" description="Helical" evidence="6">
    <location>
        <begin position="516"/>
        <end position="539"/>
    </location>
</feature>
<dbReference type="PANTHER" id="PTHR23280">
    <property type="entry name" value="4.1 G PROTEIN"/>
    <property type="match status" value="1"/>
</dbReference>
<dbReference type="FunFam" id="3.10.20.90:FF:000002">
    <property type="entry name" value="Erythrocyte protein band 4.1-like 3"/>
    <property type="match status" value="1"/>
</dbReference>
<dbReference type="OrthoDB" id="6266673at2759"/>
<keyword evidence="6" id="KW-1133">Transmembrane helix</keyword>
<dbReference type="Pfam" id="PF00373">
    <property type="entry name" value="FERM_M"/>
    <property type="match status" value="1"/>
</dbReference>
<dbReference type="CDD" id="cd14473">
    <property type="entry name" value="FERM_B-lobe"/>
    <property type="match status" value="1"/>
</dbReference>
<dbReference type="InterPro" id="IPR019749">
    <property type="entry name" value="Band_41_domain"/>
</dbReference>
<evidence type="ECO:0000313" key="8">
    <source>
        <dbReference type="EMBL" id="CAG9759438.1"/>
    </source>
</evidence>
<dbReference type="SUPFAM" id="SSF54236">
    <property type="entry name" value="Ubiquitin-like"/>
    <property type="match status" value="1"/>
</dbReference>
<dbReference type="SUPFAM" id="SSF47031">
    <property type="entry name" value="Second domain of FERM"/>
    <property type="match status" value="1"/>
</dbReference>
<dbReference type="InterPro" id="IPR014847">
    <property type="entry name" value="FA"/>
</dbReference>
<keyword evidence="6" id="KW-0812">Transmembrane</keyword>
<keyword evidence="6" id="KW-0472">Membrane</keyword>
<dbReference type="PRINTS" id="PR00661">
    <property type="entry name" value="ERMFAMILY"/>
</dbReference>
<dbReference type="GO" id="GO:0005856">
    <property type="term" value="C:cytoskeleton"/>
    <property type="evidence" value="ECO:0007669"/>
    <property type="project" value="TreeGrafter"/>
</dbReference>
<dbReference type="InterPro" id="IPR018980">
    <property type="entry name" value="FERM_PH-like_C"/>
</dbReference>
<feature type="region of interest" description="Disordered" evidence="5">
    <location>
        <begin position="327"/>
        <end position="389"/>
    </location>
</feature>
<keyword evidence="3" id="KW-0965">Cell junction</keyword>
<dbReference type="Gene3D" id="1.20.80.10">
    <property type="match status" value="1"/>
</dbReference>
<dbReference type="CDD" id="cd17102">
    <property type="entry name" value="FERM_F1_FRMD3"/>
    <property type="match status" value="1"/>
</dbReference>
<dbReference type="InterPro" id="IPR000798">
    <property type="entry name" value="Ez/rad/moesin-like"/>
</dbReference>
<dbReference type="GO" id="GO:0008092">
    <property type="term" value="F:cytoskeletal protein binding"/>
    <property type="evidence" value="ECO:0007669"/>
    <property type="project" value="InterPro"/>
</dbReference>
<dbReference type="AlphaFoldDB" id="A0A9N9M8E3"/>
<dbReference type="GO" id="GO:0031032">
    <property type="term" value="P:actomyosin structure organization"/>
    <property type="evidence" value="ECO:0007669"/>
    <property type="project" value="TreeGrafter"/>
</dbReference>
<name>A0A9N9M8E3_9CUCU</name>
<dbReference type="InterPro" id="IPR014352">
    <property type="entry name" value="FERM/acyl-CoA-bd_prot_sf"/>
</dbReference>
<feature type="domain" description="FERM" evidence="7">
    <location>
        <begin position="14"/>
        <end position="299"/>
    </location>
</feature>
<organism evidence="8 9">
    <name type="scientific">Ceutorhynchus assimilis</name>
    <name type="common">cabbage seed weevil</name>
    <dbReference type="NCBI Taxonomy" id="467358"/>
    <lineage>
        <taxon>Eukaryota</taxon>
        <taxon>Metazoa</taxon>
        <taxon>Ecdysozoa</taxon>
        <taxon>Arthropoda</taxon>
        <taxon>Hexapoda</taxon>
        <taxon>Insecta</taxon>
        <taxon>Pterygota</taxon>
        <taxon>Neoptera</taxon>
        <taxon>Endopterygota</taxon>
        <taxon>Coleoptera</taxon>
        <taxon>Polyphaga</taxon>
        <taxon>Cucujiformia</taxon>
        <taxon>Curculionidae</taxon>
        <taxon>Ceutorhynchinae</taxon>
        <taxon>Ceutorhynchus</taxon>
    </lineage>
</organism>
<feature type="compositionally biased region" description="Polar residues" evidence="5">
    <location>
        <begin position="473"/>
        <end position="489"/>
    </location>
</feature>
<sequence>MLKFGSKHDSNIVFKCTVRLLEDTELLECEYRPHDKGKQLLNYVCQQLNLIEQDYLGLRYVDNQGQRHWLDLGKSIVKQVKDLDPVLFNFRVKFYPPDPFRLKEEITRYQIFLQLKRDLLHGRLYCGTNEAAMLMALLVQGELGDYDPEIHVGHYVADLKVLLKQTETIEEKAMEIHQKQLKGQEQSHIENCFLKLTCQLDTYGVDPHPVKGLLQDHKGTQLYLGINYSGILTFQGSRKTHHFRWPDIHKINYEGKMFIIHLNYNEKKHTVGFKCPTGAACRHIWRCAMEQMLFFTLPTSSDAPSVVSGGGFFSWGTKFKYTGRTEREILDDTGSPSRKEPNVQRTSSMRRKASSVPATPSTPLQPHLGYNSLPRSSHSDVGGSHMECSSSSGILTGLDGNPVQGYSDVAALETVCEDSEAIGGKKIRTDYCMLKYKDDSIDRFSDYYFRDSFEHSSSESQLIDNIYRYDNTNPSHRSSRSPTPLSHSQIEARPYMPGNTPPTEQSLHEKGRRFNVIGAFLPALFAVTVFLVAVIIILLETDNSFFGNIPVIVALRYHIYEPVKSFFRDKP</sequence>
<dbReference type="EMBL" id="OU892277">
    <property type="protein sequence ID" value="CAG9759438.1"/>
    <property type="molecule type" value="Genomic_DNA"/>
</dbReference>
<dbReference type="PRINTS" id="PR00935">
    <property type="entry name" value="BAND41"/>
</dbReference>
<dbReference type="FunFam" id="1.20.80.10:FF:000006">
    <property type="entry name" value="FERM domain-containing protein 5 isoform X1"/>
    <property type="match status" value="1"/>
</dbReference>
<dbReference type="Proteomes" id="UP001152799">
    <property type="component" value="Chromosome 1"/>
</dbReference>
<evidence type="ECO:0000259" key="7">
    <source>
        <dbReference type="PROSITE" id="PS50057"/>
    </source>
</evidence>
<evidence type="ECO:0000256" key="6">
    <source>
        <dbReference type="SAM" id="Phobius"/>
    </source>
</evidence>
<evidence type="ECO:0000256" key="5">
    <source>
        <dbReference type="SAM" id="MobiDB-lite"/>
    </source>
</evidence>
<dbReference type="SMART" id="SM00295">
    <property type="entry name" value="B41"/>
    <property type="match status" value="1"/>
</dbReference>
<dbReference type="PROSITE" id="PS00660">
    <property type="entry name" value="FERM_1"/>
    <property type="match status" value="1"/>
</dbReference>
<dbReference type="Pfam" id="PF08736">
    <property type="entry name" value="FA"/>
    <property type="match status" value="1"/>
</dbReference>
<dbReference type="InterPro" id="IPR019747">
    <property type="entry name" value="FERM_CS"/>
</dbReference>
<evidence type="ECO:0000256" key="2">
    <source>
        <dbReference type="ARBA" id="ARBA00022025"/>
    </source>
</evidence>
<comment type="subcellular location">
    <subcellularLocation>
        <location evidence="1">Cell junction</location>
        <location evidence="1">Adherens junction</location>
    </subcellularLocation>
    <subcellularLocation>
        <location evidence="4">Cell projection</location>
        <location evidence="4">Rhabdomere</location>
    </subcellularLocation>
</comment>
<dbReference type="Gene3D" id="3.10.20.90">
    <property type="entry name" value="Phosphatidylinositol 3-kinase Catalytic Subunit, Chain A, domain 1"/>
    <property type="match status" value="1"/>
</dbReference>
<dbReference type="GO" id="GO:0071944">
    <property type="term" value="C:cell periphery"/>
    <property type="evidence" value="ECO:0007669"/>
    <property type="project" value="UniProtKB-ARBA"/>
</dbReference>
<dbReference type="InterPro" id="IPR019748">
    <property type="entry name" value="FERM_central"/>
</dbReference>
<dbReference type="SMART" id="SM01195">
    <property type="entry name" value="FA"/>
    <property type="match status" value="1"/>
</dbReference>
<feature type="region of interest" description="Disordered" evidence="5">
    <location>
        <begin position="473"/>
        <end position="507"/>
    </location>
</feature>
<dbReference type="SUPFAM" id="SSF50729">
    <property type="entry name" value="PH domain-like"/>
    <property type="match status" value="1"/>
</dbReference>
<protein>
    <recommendedName>
        <fullName evidence="2">Moesin/ezrin/radixin homolog 1</fullName>
    </recommendedName>
</protein>
<evidence type="ECO:0000256" key="3">
    <source>
        <dbReference type="ARBA" id="ARBA00022949"/>
    </source>
</evidence>
<gene>
    <name evidence="8" type="ORF">CEUTPL_LOCUS189</name>
</gene>
<dbReference type="Gene3D" id="2.30.29.30">
    <property type="entry name" value="Pleckstrin-homology domain (PH domain)/Phosphotyrosine-binding domain (PTB)"/>
    <property type="match status" value="1"/>
</dbReference>
<dbReference type="Pfam" id="PF09380">
    <property type="entry name" value="FERM_C"/>
    <property type="match status" value="1"/>
</dbReference>
<dbReference type="GO" id="GO:0009887">
    <property type="term" value="P:animal organ morphogenesis"/>
    <property type="evidence" value="ECO:0007669"/>
    <property type="project" value="UniProtKB-ARBA"/>
</dbReference>
<dbReference type="InterPro" id="IPR029071">
    <property type="entry name" value="Ubiquitin-like_domsf"/>
</dbReference>
<dbReference type="PANTHER" id="PTHR23280:SF32">
    <property type="entry name" value="FI22325P1"/>
    <property type="match status" value="1"/>
</dbReference>
<dbReference type="GO" id="GO:0005912">
    <property type="term" value="C:adherens junction"/>
    <property type="evidence" value="ECO:0007669"/>
    <property type="project" value="UniProtKB-SubCell"/>
</dbReference>
<evidence type="ECO:0000256" key="1">
    <source>
        <dbReference type="ARBA" id="ARBA00004536"/>
    </source>
</evidence>
<reference evidence="8" key="1">
    <citation type="submission" date="2022-01" db="EMBL/GenBank/DDBJ databases">
        <authorList>
            <person name="King R."/>
        </authorList>
    </citation>
    <scope>NUCLEOTIDE SEQUENCE</scope>
</reference>
<dbReference type="Pfam" id="PF09379">
    <property type="entry name" value="FERM_N"/>
    <property type="match status" value="1"/>
</dbReference>
<dbReference type="SMART" id="SM01196">
    <property type="entry name" value="FERM_C"/>
    <property type="match status" value="1"/>
</dbReference>
<dbReference type="InterPro" id="IPR000299">
    <property type="entry name" value="FERM_domain"/>
</dbReference>
<evidence type="ECO:0000256" key="4">
    <source>
        <dbReference type="ARBA" id="ARBA00043944"/>
    </source>
</evidence>
<dbReference type="CDD" id="cd13192">
    <property type="entry name" value="FERM_C_FRMD3_FRMD5"/>
    <property type="match status" value="1"/>
</dbReference>
<keyword evidence="9" id="KW-1185">Reference proteome</keyword>
<proteinExistence type="predicted"/>
<evidence type="ECO:0000313" key="9">
    <source>
        <dbReference type="Proteomes" id="UP001152799"/>
    </source>
</evidence>
<accession>A0A9N9M8E3</accession>
<dbReference type="InterPro" id="IPR011993">
    <property type="entry name" value="PH-like_dom_sf"/>
</dbReference>